<dbReference type="STRING" id="467210.HMPREF1866_01008"/>
<dbReference type="Pfam" id="PF01326">
    <property type="entry name" value="PPDK_N"/>
    <property type="match status" value="2"/>
</dbReference>
<dbReference type="InterPro" id="IPR013815">
    <property type="entry name" value="ATP_grasp_subdomain_1"/>
</dbReference>
<dbReference type="OrthoDB" id="9765468at2"/>
<dbReference type="PANTHER" id="PTHR43615">
    <property type="entry name" value="PHOSPHOENOLPYRUVATE SYNTHASE-RELATED"/>
    <property type="match status" value="1"/>
</dbReference>
<feature type="domain" description="Pyruvate phosphate dikinase AMP/ATP-binding" evidence="2">
    <location>
        <begin position="167"/>
        <end position="211"/>
    </location>
</feature>
<keyword evidence="3" id="KW-0418">Kinase</keyword>
<dbReference type="Proteomes" id="UP000070394">
    <property type="component" value="Unassembled WGS sequence"/>
</dbReference>
<dbReference type="PATRIC" id="fig|467210.3.peg.997"/>
<name>A0A133ZUS2_9FIRM</name>
<dbReference type="PANTHER" id="PTHR43615:SF1">
    <property type="entry name" value="PPDK_N DOMAIN-CONTAINING PROTEIN"/>
    <property type="match status" value="1"/>
</dbReference>
<dbReference type="InterPro" id="IPR036637">
    <property type="entry name" value="Phosphohistidine_dom_sf"/>
</dbReference>
<dbReference type="SUPFAM" id="SSF56059">
    <property type="entry name" value="Glutathione synthetase ATP-binding domain-like"/>
    <property type="match status" value="1"/>
</dbReference>
<feature type="domain" description="PEP-utilising enzyme mobile" evidence="1">
    <location>
        <begin position="632"/>
        <end position="701"/>
    </location>
</feature>
<dbReference type="Gene3D" id="3.30.1490.20">
    <property type="entry name" value="ATP-grasp fold, A domain"/>
    <property type="match status" value="1"/>
</dbReference>
<keyword evidence="3" id="KW-0808">Transferase</keyword>
<reference evidence="4" key="1">
    <citation type="submission" date="2016-01" db="EMBL/GenBank/DDBJ databases">
        <authorList>
            <person name="Mitreva M."/>
            <person name="Pepin K.H."/>
            <person name="Mihindukulasuriya K.A."/>
            <person name="Fulton R."/>
            <person name="Fronick C."/>
            <person name="O'Laughlin M."/>
            <person name="Miner T."/>
            <person name="Herter B."/>
            <person name="Rosa B.A."/>
            <person name="Cordes M."/>
            <person name="Tomlinson C."/>
            <person name="Wollam A."/>
            <person name="Palsikar V.B."/>
            <person name="Mardis E.R."/>
            <person name="Wilson R.K."/>
        </authorList>
    </citation>
    <scope>NUCLEOTIDE SEQUENCE [LARGE SCALE GENOMIC DNA]</scope>
    <source>
        <strain evidence="4">DNF00896</strain>
    </source>
</reference>
<evidence type="ECO:0000313" key="3">
    <source>
        <dbReference type="EMBL" id="KXB59192.1"/>
    </source>
</evidence>
<dbReference type="Pfam" id="PF00391">
    <property type="entry name" value="PEP-utilizers"/>
    <property type="match status" value="1"/>
</dbReference>
<comment type="caution">
    <text evidence="3">The sequence shown here is derived from an EMBL/GenBank/DDBJ whole genome shotgun (WGS) entry which is preliminary data.</text>
</comment>
<dbReference type="EMBL" id="LSDA01000037">
    <property type="protein sequence ID" value="KXB59192.1"/>
    <property type="molecule type" value="Genomic_DNA"/>
</dbReference>
<dbReference type="Gene3D" id="3.50.30.10">
    <property type="entry name" value="Phosphohistidine domain"/>
    <property type="match status" value="1"/>
</dbReference>
<evidence type="ECO:0000259" key="1">
    <source>
        <dbReference type="Pfam" id="PF00391"/>
    </source>
</evidence>
<dbReference type="SUPFAM" id="SSF52009">
    <property type="entry name" value="Phosphohistidine domain"/>
    <property type="match status" value="1"/>
</dbReference>
<dbReference type="Gene3D" id="3.30.470.20">
    <property type="entry name" value="ATP-grasp fold, B domain"/>
    <property type="match status" value="1"/>
</dbReference>
<protein>
    <submittedName>
        <fullName evidence="3">Pyruvate phosphate dikinase, PEP/pyruvate binding domain protein</fullName>
    </submittedName>
</protein>
<organism evidence="3 4">
    <name type="scientific">Lachnoanaerobaculum saburreum</name>
    <dbReference type="NCBI Taxonomy" id="467210"/>
    <lineage>
        <taxon>Bacteria</taxon>
        <taxon>Bacillati</taxon>
        <taxon>Bacillota</taxon>
        <taxon>Clostridia</taxon>
        <taxon>Lachnospirales</taxon>
        <taxon>Lachnospiraceae</taxon>
        <taxon>Lachnoanaerobaculum</taxon>
    </lineage>
</organism>
<evidence type="ECO:0000313" key="4">
    <source>
        <dbReference type="Proteomes" id="UP000070394"/>
    </source>
</evidence>
<evidence type="ECO:0000259" key="2">
    <source>
        <dbReference type="Pfam" id="PF01326"/>
    </source>
</evidence>
<dbReference type="GO" id="GO:0016301">
    <property type="term" value="F:kinase activity"/>
    <property type="evidence" value="ECO:0007669"/>
    <property type="project" value="UniProtKB-KW"/>
</dbReference>
<dbReference type="AlphaFoldDB" id="A0A133ZUS2"/>
<dbReference type="GO" id="GO:0005524">
    <property type="term" value="F:ATP binding"/>
    <property type="evidence" value="ECO:0007669"/>
    <property type="project" value="InterPro"/>
</dbReference>
<sequence length="709" mass="82046">MKADNLRILSENGFSVPRFQVVNPNEDIDFSHFESELFAVRSNDAHEDGGKFSYAGQFLTVLNVTKENVKKAVLAVANSYKIRYYEKSLGIKSENRSASVIIQEMVNASYSGVIFIANPKGILNDMVIVVGKGLGENVVGDKEETVTYHCYREGASYKEGSDILFPEHFVKELEKLGKRIEKLFNKPMDIEFAIEDEKIYILQAREITSLDFDLPVRILDNSNIAESYPGVCKKLTRSFAKEVYTKIFTRLGRRALGKSVKYYKDLFPHMVCDFGGRMYYEISSWYDILRLLPLSAWIIPIWQKMLGVESERITFSKEKPNIYIKSRLLFSFLYLMAVSQRKMRDLSTFFKKEFRYFDKKIEKEDDVKKLYFLFKEMEEVFFREWDLTLINDMVSFLSTYFAGDKVKKSLSLESKKPAEALNDLIYTYKRFGKESPKYRRKREKYIKYYGDRTVGELKLETRTFSTNPESLDKLVEERGKFPLKRTKEKNIYKRKSLARLSTNNREISRLNRSRLFGLMRKLIDKIALKTVGDDIYHLSLEQIRDMIFHGKDFSDEIKEEKNMLLVYENIPTIRRVELLGNPDIDFCDVQAIEKDGDERKDFFIGRGVSSGRVSGEIIKITDMRKVSLKDVKGKIIATYSTDPGWFLLLDVAKGILAERGSLLSHTAIVARELKKPAVVGIKGLMNQVESGDIVDIDGNRGYCKIVKRS</sequence>
<dbReference type="InterPro" id="IPR008279">
    <property type="entry name" value="PEP-util_enz_mobile_dom"/>
</dbReference>
<proteinExistence type="predicted"/>
<accession>A0A133ZUS2</accession>
<gene>
    <name evidence="3" type="ORF">HMPREF1866_01008</name>
</gene>
<feature type="domain" description="Pyruvate phosphate dikinase AMP/ATP-binding" evidence="2">
    <location>
        <begin position="35"/>
        <end position="141"/>
    </location>
</feature>
<keyword evidence="3" id="KW-0670">Pyruvate</keyword>
<dbReference type="RefSeq" id="WP_060930876.1">
    <property type="nucleotide sequence ID" value="NZ_KQ959797.1"/>
</dbReference>
<keyword evidence="4" id="KW-1185">Reference proteome</keyword>
<dbReference type="InterPro" id="IPR002192">
    <property type="entry name" value="PPDK_AMP/ATP-bd"/>
</dbReference>
<dbReference type="InterPro" id="IPR051549">
    <property type="entry name" value="PEP_Utilizing_Enz"/>
</dbReference>